<comment type="caution">
    <text evidence="1">The sequence shown here is derived from an EMBL/GenBank/DDBJ whole genome shotgun (WGS) entry which is preliminary data.</text>
</comment>
<dbReference type="GeneID" id="98307534"/>
<proteinExistence type="predicted"/>
<dbReference type="Proteomes" id="UP000051166">
    <property type="component" value="Unassembled WGS sequence"/>
</dbReference>
<dbReference type="STRING" id="1423801.FD50_GL000067"/>
<protein>
    <submittedName>
        <fullName evidence="1">Phage-related major tail protein</fullName>
    </submittedName>
</protein>
<keyword evidence="2" id="KW-1185">Reference proteome</keyword>
<dbReference type="AlphaFoldDB" id="A0A0R1V3L4"/>
<accession>A0A0R1V3L4</accession>
<dbReference type="PATRIC" id="fig|1423801.4.peg.65"/>
<reference evidence="1 2" key="1">
    <citation type="journal article" date="2015" name="Genome Announc.">
        <title>Expanding the biotechnology potential of lactobacilli through comparative genomics of 213 strains and associated genera.</title>
        <authorList>
            <person name="Sun Z."/>
            <person name="Harris H.M."/>
            <person name="McCann A."/>
            <person name="Guo C."/>
            <person name="Argimon S."/>
            <person name="Zhang W."/>
            <person name="Yang X."/>
            <person name="Jeffery I.B."/>
            <person name="Cooney J.C."/>
            <person name="Kagawa T.F."/>
            <person name="Liu W."/>
            <person name="Song Y."/>
            <person name="Salvetti E."/>
            <person name="Wrobel A."/>
            <person name="Rasinkangas P."/>
            <person name="Parkhill J."/>
            <person name="Rea M.C."/>
            <person name="O'Sullivan O."/>
            <person name="Ritari J."/>
            <person name="Douillard F.P."/>
            <person name="Paul Ross R."/>
            <person name="Yang R."/>
            <person name="Briner A.E."/>
            <person name="Felis G.E."/>
            <person name="de Vos W.M."/>
            <person name="Barrangou R."/>
            <person name="Klaenhammer T.R."/>
            <person name="Caufield P.W."/>
            <person name="Cui Y."/>
            <person name="Zhang H."/>
            <person name="O'Toole P.W."/>
        </authorList>
    </citation>
    <scope>NUCLEOTIDE SEQUENCE [LARGE SCALE GENOMIC DNA]</scope>
    <source>
        <strain evidence="1 2">DSM 16230</strain>
    </source>
</reference>
<dbReference type="InterPro" id="IPR006724">
    <property type="entry name" value="Phage_TTP"/>
</dbReference>
<dbReference type="EMBL" id="AZFQ01000023">
    <property type="protein sequence ID" value="KRL99748.1"/>
    <property type="molecule type" value="Genomic_DNA"/>
</dbReference>
<name>A0A0R1V3L4_9LACO</name>
<dbReference type="RefSeq" id="WP_054756640.1">
    <property type="nucleotide sequence ID" value="NZ_AZFQ01000023.1"/>
</dbReference>
<dbReference type="OrthoDB" id="2143665at2"/>
<organism evidence="1 2">
    <name type="scientific">Liquorilactobacillus satsumensis DSM 16230 = JCM 12392</name>
    <dbReference type="NCBI Taxonomy" id="1423801"/>
    <lineage>
        <taxon>Bacteria</taxon>
        <taxon>Bacillati</taxon>
        <taxon>Bacillota</taxon>
        <taxon>Bacilli</taxon>
        <taxon>Lactobacillales</taxon>
        <taxon>Lactobacillaceae</taxon>
        <taxon>Liquorilactobacillus</taxon>
    </lineage>
</organism>
<gene>
    <name evidence="1" type="ORF">FD50_GL000067</name>
</gene>
<evidence type="ECO:0000313" key="2">
    <source>
        <dbReference type="Proteomes" id="UP000051166"/>
    </source>
</evidence>
<evidence type="ECO:0000313" key="1">
    <source>
        <dbReference type="EMBL" id="KRL99748.1"/>
    </source>
</evidence>
<dbReference type="Pfam" id="PF04630">
    <property type="entry name" value="Phage_TTP_1"/>
    <property type="match status" value="1"/>
</dbReference>
<sequence length="213" mass="22291">MAIVGLKMVTLGLVDIKTQQLITDASKGLSSTGIVQVDSTMLGSKTANITGLEGSITKISGNNVTQDVVVGPSAPSVALDFNNLDFVIKQKILGNISDGKGGYRYGGSKPHVAVMVESQTLDRANSIYFGFANGIISAPSQNVATDTATAETREDDNMTYSALAAGVWDNEPYKIYYTGDEGFDEAAMMKEVFGGYVANTGSTGTTTTTTTGK</sequence>